<evidence type="ECO:0000256" key="1">
    <source>
        <dbReference type="SAM" id="MobiDB-lite"/>
    </source>
</evidence>
<feature type="region of interest" description="Disordered" evidence="1">
    <location>
        <begin position="1"/>
        <end position="22"/>
    </location>
</feature>
<evidence type="ECO:0000313" key="2">
    <source>
        <dbReference type="EMBL" id="GAA2112404.1"/>
    </source>
</evidence>
<accession>A0ABN2XHN2</accession>
<dbReference type="EMBL" id="BAAAPF010000015">
    <property type="protein sequence ID" value="GAA2112404.1"/>
    <property type="molecule type" value="Genomic_DNA"/>
</dbReference>
<keyword evidence="3" id="KW-1185">Reference proteome</keyword>
<comment type="caution">
    <text evidence="2">The sequence shown here is derived from an EMBL/GenBank/DDBJ whole genome shotgun (WGS) entry which is preliminary data.</text>
</comment>
<feature type="compositionally biased region" description="Polar residues" evidence="1">
    <location>
        <begin position="7"/>
        <end position="22"/>
    </location>
</feature>
<gene>
    <name evidence="2" type="ORF">GCM10009802_10540</name>
</gene>
<evidence type="ECO:0000313" key="3">
    <source>
        <dbReference type="Proteomes" id="UP001500443"/>
    </source>
</evidence>
<feature type="region of interest" description="Disordered" evidence="1">
    <location>
        <begin position="40"/>
        <end position="70"/>
    </location>
</feature>
<dbReference type="Proteomes" id="UP001500443">
    <property type="component" value="Unassembled WGS sequence"/>
</dbReference>
<feature type="compositionally biased region" description="Basic and acidic residues" evidence="1">
    <location>
        <begin position="57"/>
        <end position="70"/>
    </location>
</feature>
<protein>
    <submittedName>
        <fullName evidence="2">Uncharacterized protein</fullName>
    </submittedName>
</protein>
<organism evidence="2 3">
    <name type="scientific">Streptomyces synnematoformans</name>
    <dbReference type="NCBI Taxonomy" id="415721"/>
    <lineage>
        <taxon>Bacteria</taxon>
        <taxon>Bacillati</taxon>
        <taxon>Actinomycetota</taxon>
        <taxon>Actinomycetes</taxon>
        <taxon>Kitasatosporales</taxon>
        <taxon>Streptomycetaceae</taxon>
        <taxon>Streptomyces</taxon>
    </lineage>
</organism>
<proteinExistence type="predicted"/>
<reference evidence="2 3" key="1">
    <citation type="journal article" date="2019" name="Int. J. Syst. Evol. Microbiol.">
        <title>The Global Catalogue of Microorganisms (GCM) 10K type strain sequencing project: providing services to taxonomists for standard genome sequencing and annotation.</title>
        <authorList>
            <consortium name="The Broad Institute Genomics Platform"/>
            <consortium name="The Broad Institute Genome Sequencing Center for Infectious Disease"/>
            <person name="Wu L."/>
            <person name="Ma J."/>
        </authorList>
    </citation>
    <scope>NUCLEOTIDE SEQUENCE [LARGE SCALE GENOMIC DNA]</scope>
    <source>
        <strain evidence="2 3">JCM 15481</strain>
    </source>
</reference>
<sequence length="70" mass="7331">MAVFSPRSAQNTSSSGSHSSIQRFPLRAVCPEPVIAAVLPFVGGPPPTGGRRNLVQGDRRDGGFPPCADR</sequence>
<name>A0ABN2XHN2_9ACTN</name>